<evidence type="ECO:0000313" key="2">
    <source>
        <dbReference type="Proteomes" id="UP000054477"/>
    </source>
</evidence>
<protein>
    <submittedName>
        <fullName evidence="1">Uncharacterized protein</fullName>
    </submittedName>
</protein>
<dbReference type="HOGENOM" id="CLU_2171491_0_0_1"/>
<reference evidence="1 2" key="1">
    <citation type="submission" date="2014-04" db="EMBL/GenBank/DDBJ databases">
        <authorList>
            <consortium name="DOE Joint Genome Institute"/>
            <person name="Kuo A."/>
            <person name="Kohler A."/>
            <person name="Nagy L.G."/>
            <person name="Floudas D."/>
            <person name="Copeland A."/>
            <person name="Barry K.W."/>
            <person name="Cichocki N."/>
            <person name="Veneault-Fourrey C."/>
            <person name="LaButti K."/>
            <person name="Lindquist E.A."/>
            <person name="Lipzen A."/>
            <person name="Lundell T."/>
            <person name="Morin E."/>
            <person name="Murat C."/>
            <person name="Sun H."/>
            <person name="Tunlid A."/>
            <person name="Henrissat B."/>
            <person name="Grigoriev I.V."/>
            <person name="Hibbett D.S."/>
            <person name="Martin F."/>
            <person name="Nordberg H.P."/>
            <person name="Cantor M.N."/>
            <person name="Hua S.X."/>
        </authorList>
    </citation>
    <scope>NUCLEOTIDE SEQUENCE [LARGE SCALE GENOMIC DNA]</scope>
    <source>
        <strain evidence="1 2">LaAM-08-1</strain>
    </source>
</reference>
<dbReference type="AlphaFoldDB" id="A0A0C9Y4F9"/>
<gene>
    <name evidence="1" type="ORF">K443DRAFT_502734</name>
</gene>
<reference evidence="2" key="2">
    <citation type="submission" date="2015-01" db="EMBL/GenBank/DDBJ databases">
        <title>Evolutionary Origins and Diversification of the Mycorrhizal Mutualists.</title>
        <authorList>
            <consortium name="DOE Joint Genome Institute"/>
            <consortium name="Mycorrhizal Genomics Consortium"/>
            <person name="Kohler A."/>
            <person name="Kuo A."/>
            <person name="Nagy L.G."/>
            <person name="Floudas D."/>
            <person name="Copeland A."/>
            <person name="Barry K.W."/>
            <person name="Cichocki N."/>
            <person name="Veneault-Fourrey C."/>
            <person name="LaButti K."/>
            <person name="Lindquist E.A."/>
            <person name="Lipzen A."/>
            <person name="Lundell T."/>
            <person name="Morin E."/>
            <person name="Murat C."/>
            <person name="Riley R."/>
            <person name="Ohm R."/>
            <person name="Sun H."/>
            <person name="Tunlid A."/>
            <person name="Henrissat B."/>
            <person name="Grigoriev I.V."/>
            <person name="Hibbett D.S."/>
            <person name="Martin F."/>
        </authorList>
    </citation>
    <scope>NUCLEOTIDE SEQUENCE [LARGE SCALE GENOMIC DNA]</scope>
    <source>
        <strain evidence="2">LaAM-08-1</strain>
    </source>
</reference>
<keyword evidence="2" id="KW-1185">Reference proteome</keyword>
<evidence type="ECO:0000313" key="1">
    <source>
        <dbReference type="EMBL" id="KIK02973.1"/>
    </source>
</evidence>
<sequence>MSADWIRMSRVVVSVTNPITAGVETMRSETVHLSRLNPMSGRAQPPRERRYGLWAVQNWAPEPAAFHLASEQIRLPEYNYVVFMATPEDVVNTLEGIDIGRSAINEKIYR</sequence>
<dbReference type="Proteomes" id="UP000054477">
    <property type="component" value="Unassembled WGS sequence"/>
</dbReference>
<organism evidence="1 2">
    <name type="scientific">Laccaria amethystina LaAM-08-1</name>
    <dbReference type="NCBI Taxonomy" id="1095629"/>
    <lineage>
        <taxon>Eukaryota</taxon>
        <taxon>Fungi</taxon>
        <taxon>Dikarya</taxon>
        <taxon>Basidiomycota</taxon>
        <taxon>Agaricomycotina</taxon>
        <taxon>Agaricomycetes</taxon>
        <taxon>Agaricomycetidae</taxon>
        <taxon>Agaricales</taxon>
        <taxon>Agaricineae</taxon>
        <taxon>Hydnangiaceae</taxon>
        <taxon>Laccaria</taxon>
    </lineage>
</organism>
<accession>A0A0C9Y4F9</accession>
<dbReference type="EMBL" id="KN838585">
    <property type="protein sequence ID" value="KIK02973.1"/>
    <property type="molecule type" value="Genomic_DNA"/>
</dbReference>
<proteinExistence type="predicted"/>
<name>A0A0C9Y4F9_9AGAR</name>